<evidence type="ECO:0000313" key="3">
    <source>
        <dbReference type="Proteomes" id="UP000295198"/>
    </source>
</evidence>
<gene>
    <name evidence="2" type="ORF">EKO23_21040</name>
</gene>
<proteinExistence type="predicted"/>
<reference evidence="2 3" key="1">
    <citation type="submission" date="2019-01" db="EMBL/GenBank/DDBJ databases">
        <title>Nocardioides guangzhouensis sp. nov., an actinobacterium isolated from soil.</title>
        <authorList>
            <person name="Fu Y."/>
            <person name="Cai Y."/>
            <person name="Lin Z."/>
            <person name="Chen P."/>
        </authorList>
    </citation>
    <scope>NUCLEOTIDE SEQUENCE [LARGE SCALE GENOMIC DNA]</scope>
    <source>
        <strain evidence="2 3">130</strain>
    </source>
</reference>
<keyword evidence="1" id="KW-1133">Transmembrane helix</keyword>
<sequence length="61" mass="6537">MGHLVMGLAFAGLVGIWALVVGDVIDNDDIRWLLPIPWVLAGAAGLLATTLGGRRRRDVTR</sequence>
<organism evidence="2 3">
    <name type="scientific">Nocardioides guangzhouensis</name>
    <dbReference type="NCBI Taxonomy" id="2497878"/>
    <lineage>
        <taxon>Bacteria</taxon>
        <taxon>Bacillati</taxon>
        <taxon>Actinomycetota</taxon>
        <taxon>Actinomycetes</taxon>
        <taxon>Propionibacteriales</taxon>
        <taxon>Nocardioidaceae</taxon>
        <taxon>Nocardioides</taxon>
    </lineage>
</organism>
<dbReference type="EMBL" id="SDKM01000042">
    <property type="protein sequence ID" value="RYP82778.1"/>
    <property type="molecule type" value="Genomic_DNA"/>
</dbReference>
<evidence type="ECO:0008006" key="4">
    <source>
        <dbReference type="Google" id="ProtNLM"/>
    </source>
</evidence>
<name>A0A4Q4Z5Q8_9ACTN</name>
<dbReference type="OrthoDB" id="3790651at2"/>
<keyword evidence="1" id="KW-0472">Membrane</keyword>
<dbReference type="AlphaFoldDB" id="A0A4Q4Z5Q8"/>
<evidence type="ECO:0000313" key="2">
    <source>
        <dbReference type="EMBL" id="RYP82778.1"/>
    </source>
</evidence>
<keyword evidence="1" id="KW-0812">Transmembrane</keyword>
<protein>
    <recommendedName>
        <fullName evidence="4">DUF2530 domain-containing protein</fullName>
    </recommendedName>
</protein>
<evidence type="ECO:0000256" key="1">
    <source>
        <dbReference type="SAM" id="Phobius"/>
    </source>
</evidence>
<accession>A0A4Q4Z5Q8</accession>
<dbReference type="Proteomes" id="UP000295198">
    <property type="component" value="Unassembled WGS sequence"/>
</dbReference>
<feature type="transmembrane region" description="Helical" evidence="1">
    <location>
        <begin position="32"/>
        <end position="51"/>
    </location>
</feature>
<keyword evidence="3" id="KW-1185">Reference proteome</keyword>
<comment type="caution">
    <text evidence="2">The sequence shown here is derived from an EMBL/GenBank/DDBJ whole genome shotgun (WGS) entry which is preliminary data.</text>
</comment>